<accession>A0A926VJX7</accession>
<protein>
    <submittedName>
        <fullName evidence="6">TMEM14 family protein</fullName>
    </submittedName>
</protein>
<dbReference type="Pfam" id="PF03647">
    <property type="entry name" value="Tmemb_14"/>
    <property type="match status" value="1"/>
</dbReference>
<dbReference type="RefSeq" id="WP_190473032.1">
    <property type="nucleotide sequence ID" value="NZ_JACJPW010000110.1"/>
</dbReference>
<evidence type="ECO:0000256" key="5">
    <source>
        <dbReference type="SAM" id="Phobius"/>
    </source>
</evidence>
<sequence>MDLIAVWSILVYALAVALGGIFGYLKAKSKMSLISGLLSGAALLAAWFLALQQAQIGLAIATSIGAVLVVIFIARLVRTRKFMPAGLMMSLSFVATLVFLWGWLAIA</sequence>
<name>A0A926VJX7_9CYAN</name>
<dbReference type="GO" id="GO:0016020">
    <property type="term" value="C:membrane"/>
    <property type="evidence" value="ECO:0007669"/>
    <property type="project" value="UniProtKB-SubCell"/>
</dbReference>
<gene>
    <name evidence="6" type="ORF">H6G03_29575</name>
</gene>
<evidence type="ECO:0000256" key="2">
    <source>
        <dbReference type="ARBA" id="ARBA00022692"/>
    </source>
</evidence>
<dbReference type="Proteomes" id="UP000641646">
    <property type="component" value="Unassembled WGS sequence"/>
</dbReference>
<dbReference type="PANTHER" id="PTHR12668">
    <property type="entry name" value="TRANSMEMBRANE PROTEIN 14, 15"/>
    <property type="match status" value="1"/>
</dbReference>
<dbReference type="EMBL" id="JACJPW010000110">
    <property type="protein sequence ID" value="MBD2185176.1"/>
    <property type="molecule type" value="Genomic_DNA"/>
</dbReference>
<feature type="transmembrane region" description="Helical" evidence="5">
    <location>
        <begin position="32"/>
        <end position="50"/>
    </location>
</feature>
<feature type="transmembrane region" description="Helical" evidence="5">
    <location>
        <begin position="86"/>
        <end position="106"/>
    </location>
</feature>
<evidence type="ECO:0000313" key="6">
    <source>
        <dbReference type="EMBL" id="MBD2185176.1"/>
    </source>
</evidence>
<organism evidence="6 7">
    <name type="scientific">Aerosakkonema funiforme FACHB-1375</name>
    <dbReference type="NCBI Taxonomy" id="2949571"/>
    <lineage>
        <taxon>Bacteria</taxon>
        <taxon>Bacillati</taxon>
        <taxon>Cyanobacteriota</taxon>
        <taxon>Cyanophyceae</taxon>
        <taxon>Oscillatoriophycideae</taxon>
        <taxon>Aerosakkonematales</taxon>
        <taxon>Aerosakkonemataceae</taxon>
        <taxon>Aerosakkonema</taxon>
    </lineage>
</organism>
<comment type="caution">
    <text evidence="6">The sequence shown here is derived from an EMBL/GenBank/DDBJ whole genome shotgun (WGS) entry which is preliminary data.</text>
</comment>
<dbReference type="PANTHER" id="PTHR12668:SF43">
    <property type="entry name" value="TRANSMEMBRANE PROTEIN 14 HOMOLOG"/>
    <property type="match status" value="1"/>
</dbReference>
<evidence type="ECO:0000313" key="7">
    <source>
        <dbReference type="Proteomes" id="UP000641646"/>
    </source>
</evidence>
<evidence type="ECO:0000256" key="4">
    <source>
        <dbReference type="ARBA" id="ARBA00023136"/>
    </source>
</evidence>
<evidence type="ECO:0000256" key="3">
    <source>
        <dbReference type="ARBA" id="ARBA00022989"/>
    </source>
</evidence>
<feature type="transmembrane region" description="Helical" evidence="5">
    <location>
        <begin position="56"/>
        <end position="74"/>
    </location>
</feature>
<feature type="transmembrane region" description="Helical" evidence="5">
    <location>
        <begin position="6"/>
        <end position="25"/>
    </location>
</feature>
<dbReference type="InterPro" id="IPR044890">
    <property type="entry name" value="TMEM14_sf"/>
</dbReference>
<keyword evidence="7" id="KW-1185">Reference proteome</keyword>
<dbReference type="Gene3D" id="1.10.10.1740">
    <property type="entry name" value="Transmembrane protein 14-like"/>
    <property type="match status" value="1"/>
</dbReference>
<keyword evidence="3 5" id="KW-1133">Transmembrane helix</keyword>
<comment type="subcellular location">
    <subcellularLocation>
        <location evidence="1">Membrane</location>
    </subcellularLocation>
</comment>
<reference evidence="6" key="2">
    <citation type="submission" date="2020-08" db="EMBL/GenBank/DDBJ databases">
        <authorList>
            <person name="Chen M."/>
            <person name="Teng W."/>
            <person name="Zhao L."/>
            <person name="Hu C."/>
            <person name="Zhou Y."/>
            <person name="Han B."/>
            <person name="Song L."/>
            <person name="Shu W."/>
        </authorList>
    </citation>
    <scope>NUCLEOTIDE SEQUENCE</scope>
    <source>
        <strain evidence="6">FACHB-1375</strain>
    </source>
</reference>
<reference evidence="6" key="1">
    <citation type="journal article" date="2015" name="ISME J.">
        <title>Draft Genome Sequence of Streptomyces incarnatus NRRL8089, which Produces the Nucleoside Antibiotic Sinefungin.</title>
        <authorList>
            <person name="Oshima K."/>
            <person name="Hattori M."/>
            <person name="Shimizu H."/>
            <person name="Fukuda K."/>
            <person name="Nemoto M."/>
            <person name="Inagaki K."/>
            <person name="Tamura T."/>
        </authorList>
    </citation>
    <scope>NUCLEOTIDE SEQUENCE</scope>
    <source>
        <strain evidence="6">FACHB-1375</strain>
    </source>
</reference>
<evidence type="ECO:0000256" key="1">
    <source>
        <dbReference type="ARBA" id="ARBA00004370"/>
    </source>
</evidence>
<keyword evidence="4 5" id="KW-0472">Membrane</keyword>
<keyword evidence="2 5" id="KW-0812">Transmembrane</keyword>
<dbReference type="AlphaFoldDB" id="A0A926VJX7"/>
<proteinExistence type="predicted"/>
<dbReference type="InterPro" id="IPR005349">
    <property type="entry name" value="TMEM14"/>
</dbReference>